<evidence type="ECO:0000256" key="4">
    <source>
        <dbReference type="ARBA" id="ARBA00022832"/>
    </source>
</evidence>
<dbReference type="InterPro" id="IPR045023">
    <property type="entry name" value="FATA/B"/>
</dbReference>
<dbReference type="GO" id="GO:0016297">
    <property type="term" value="F:fatty acyl-[ACP] hydrolase activity"/>
    <property type="evidence" value="ECO:0007669"/>
    <property type="project" value="InterPro"/>
</dbReference>
<proteinExistence type="inferred from homology"/>
<dbReference type="SUPFAM" id="SSF54637">
    <property type="entry name" value="Thioesterase/thiol ester dehydrase-isomerase"/>
    <property type="match status" value="2"/>
</dbReference>
<accession>A0A0R1RQR6</accession>
<feature type="domain" description="Acyl-ACP thioesterase N-terminal hotdog" evidence="8">
    <location>
        <begin position="3"/>
        <end position="132"/>
    </location>
</feature>
<dbReference type="PATRIC" id="fig|1423747.3.peg.85"/>
<comment type="caution">
    <text evidence="10">The sequence shown here is derived from an EMBL/GenBank/DDBJ whole genome shotgun (WGS) entry which is preliminary data.</text>
</comment>
<evidence type="ECO:0000259" key="8">
    <source>
        <dbReference type="Pfam" id="PF01643"/>
    </source>
</evidence>
<keyword evidence="3" id="KW-0378">Hydrolase</keyword>
<organism evidence="10 11">
    <name type="scientific">Latilactobacillus fuchuensis DSM 14340 = JCM 11249</name>
    <dbReference type="NCBI Taxonomy" id="1423747"/>
    <lineage>
        <taxon>Bacteria</taxon>
        <taxon>Bacillati</taxon>
        <taxon>Bacillota</taxon>
        <taxon>Bacilli</taxon>
        <taxon>Lactobacillales</taxon>
        <taxon>Lactobacillaceae</taxon>
        <taxon>Latilactobacillus</taxon>
    </lineage>
</organism>
<dbReference type="InterPro" id="IPR002864">
    <property type="entry name" value="Acyl-ACP_thioesterase_NHD"/>
</dbReference>
<evidence type="ECO:0000256" key="2">
    <source>
        <dbReference type="ARBA" id="ARBA00022516"/>
    </source>
</evidence>
<dbReference type="Gene3D" id="3.10.129.10">
    <property type="entry name" value="Hotdog Thioesterase"/>
    <property type="match status" value="1"/>
</dbReference>
<keyword evidence="6" id="KW-0443">Lipid metabolism</keyword>
<dbReference type="PANTHER" id="PTHR31727:SF6">
    <property type="entry name" value="OLEOYL-ACYL CARRIER PROTEIN THIOESTERASE 1, CHLOROPLASTIC"/>
    <property type="match status" value="1"/>
</dbReference>
<comment type="similarity">
    <text evidence="1">Belongs to the acyl-ACP thioesterase family.</text>
</comment>
<evidence type="ECO:0000313" key="11">
    <source>
        <dbReference type="Proteomes" id="UP000051264"/>
    </source>
</evidence>
<name>A0A0R1RQR6_9LACO</name>
<dbReference type="PANTHER" id="PTHR31727">
    <property type="entry name" value="OLEOYL-ACYL CARRIER PROTEIN THIOESTERASE 1, CHLOROPLASTIC"/>
    <property type="match status" value="1"/>
</dbReference>
<dbReference type="eggNOG" id="COG3884">
    <property type="taxonomic scope" value="Bacteria"/>
</dbReference>
<dbReference type="CDD" id="cd00586">
    <property type="entry name" value="4HBT"/>
    <property type="match status" value="1"/>
</dbReference>
<dbReference type="RefSeq" id="WP_025082733.1">
    <property type="nucleotide sequence ID" value="NZ_AZEX01000064.1"/>
</dbReference>
<dbReference type="EMBL" id="AZEX01000064">
    <property type="protein sequence ID" value="KRL58654.1"/>
    <property type="molecule type" value="Genomic_DNA"/>
</dbReference>
<dbReference type="Pfam" id="PF20791">
    <property type="entry name" value="Acyl-ACP_TE_C"/>
    <property type="match status" value="1"/>
</dbReference>
<dbReference type="OrthoDB" id="9801517at2"/>
<keyword evidence="7" id="KW-0275">Fatty acid biosynthesis</keyword>
<evidence type="ECO:0000259" key="9">
    <source>
        <dbReference type="Pfam" id="PF20791"/>
    </source>
</evidence>
<feature type="domain" description="Acyl-ACP thioesterase-like C-terminal" evidence="9">
    <location>
        <begin position="154"/>
        <end position="246"/>
    </location>
</feature>
<keyword evidence="2" id="KW-0444">Lipid biosynthesis</keyword>
<evidence type="ECO:0000256" key="1">
    <source>
        <dbReference type="ARBA" id="ARBA00006500"/>
    </source>
</evidence>
<dbReference type="GO" id="GO:0000036">
    <property type="term" value="F:acyl carrier activity"/>
    <property type="evidence" value="ECO:0007669"/>
    <property type="project" value="TreeGrafter"/>
</dbReference>
<evidence type="ECO:0000313" key="10">
    <source>
        <dbReference type="EMBL" id="KRL58654.1"/>
    </source>
</evidence>
<protein>
    <submittedName>
        <fullName evidence="10">Oleoyl-[acyl-carrier protein] thioesterase</fullName>
    </submittedName>
</protein>
<keyword evidence="4" id="KW-0276">Fatty acid metabolism</keyword>
<evidence type="ECO:0000256" key="5">
    <source>
        <dbReference type="ARBA" id="ARBA00022946"/>
    </source>
</evidence>
<dbReference type="Proteomes" id="UP000051264">
    <property type="component" value="Unassembled WGS sequence"/>
</dbReference>
<gene>
    <name evidence="10" type="ORF">FC69_GL000084</name>
</gene>
<reference evidence="10 11" key="1">
    <citation type="journal article" date="2015" name="Genome Announc.">
        <title>Expanding the biotechnology potential of lactobacilli through comparative genomics of 213 strains and associated genera.</title>
        <authorList>
            <person name="Sun Z."/>
            <person name="Harris H.M."/>
            <person name="McCann A."/>
            <person name="Guo C."/>
            <person name="Argimon S."/>
            <person name="Zhang W."/>
            <person name="Yang X."/>
            <person name="Jeffery I.B."/>
            <person name="Cooney J.C."/>
            <person name="Kagawa T.F."/>
            <person name="Liu W."/>
            <person name="Song Y."/>
            <person name="Salvetti E."/>
            <person name="Wrobel A."/>
            <person name="Rasinkangas P."/>
            <person name="Parkhill J."/>
            <person name="Rea M.C."/>
            <person name="O'Sullivan O."/>
            <person name="Ritari J."/>
            <person name="Douillard F.P."/>
            <person name="Paul Ross R."/>
            <person name="Yang R."/>
            <person name="Briner A.E."/>
            <person name="Felis G.E."/>
            <person name="de Vos W.M."/>
            <person name="Barrangou R."/>
            <person name="Klaenhammer T.R."/>
            <person name="Caufield P.W."/>
            <person name="Cui Y."/>
            <person name="Zhang H."/>
            <person name="O'Toole P.W."/>
        </authorList>
    </citation>
    <scope>NUCLEOTIDE SEQUENCE [LARGE SCALE GENOMIC DNA]</scope>
    <source>
        <strain evidence="10 11">DSM 14340</strain>
    </source>
</reference>
<dbReference type="AlphaFoldDB" id="A0A0R1RQR6"/>
<evidence type="ECO:0000256" key="7">
    <source>
        <dbReference type="ARBA" id="ARBA00023160"/>
    </source>
</evidence>
<dbReference type="InterPro" id="IPR049427">
    <property type="entry name" value="Acyl-ACP_TE_C"/>
</dbReference>
<dbReference type="InterPro" id="IPR029069">
    <property type="entry name" value="HotDog_dom_sf"/>
</dbReference>
<dbReference type="Pfam" id="PF01643">
    <property type="entry name" value="Acyl-ACP_TE"/>
    <property type="match status" value="1"/>
</dbReference>
<evidence type="ECO:0000256" key="3">
    <source>
        <dbReference type="ARBA" id="ARBA00022801"/>
    </source>
</evidence>
<sequence>MSGKQYSETYKIPYFETDIKGELTLASLVNILILASEHQLINLNVGEATMHSLNLGWVVTQYHLDITRMPRVDETVKIVTEAESYNKYFCYRNFWLYDEAGNQCVAVQSIFVMMSYETRKMVAVVPEIMAPFESTEMKGSKRFPRIQKVDHALATSKAYRVRYFDIDGNQHVNNVHYFEWMLDALDYDFLMDHRVASVDIRYGHEIQYGQMTQSLVQQVTEEAAITTRHKVAVDDLSAAEAMITWQPR</sequence>
<dbReference type="STRING" id="1423747.FC69_GL000084"/>
<evidence type="ECO:0000256" key="6">
    <source>
        <dbReference type="ARBA" id="ARBA00023098"/>
    </source>
</evidence>
<keyword evidence="5" id="KW-0809">Transit peptide</keyword>